<reference evidence="4" key="1">
    <citation type="submission" date="2022-10" db="EMBL/GenBank/DDBJ databases">
        <title>Cytochrome P450 Catalyzes Benzene Ring Formation in the Biosynthesis of Trialkyl-Substituted Aromatic Polyketides.</title>
        <authorList>
            <person name="Zhao E."/>
            <person name="Ge H."/>
        </authorList>
    </citation>
    <scope>NUCLEOTIDE SEQUENCE</scope>
    <source>
        <strain evidence="4">NA0869</strain>
    </source>
</reference>
<evidence type="ECO:0000313" key="4">
    <source>
        <dbReference type="EMBL" id="UYQ60048.1"/>
    </source>
</evidence>
<dbReference type="Proteomes" id="UP001163878">
    <property type="component" value="Chromosome"/>
</dbReference>
<feature type="domain" description="HTH luxR-type" evidence="3">
    <location>
        <begin position="7"/>
        <end position="72"/>
    </location>
</feature>
<dbReference type="PANTHER" id="PTHR43214">
    <property type="entry name" value="TWO-COMPONENT RESPONSE REGULATOR"/>
    <property type="match status" value="1"/>
</dbReference>
<evidence type="ECO:0000259" key="3">
    <source>
        <dbReference type="PROSITE" id="PS50043"/>
    </source>
</evidence>
<name>A0ABY6HZA5_STRPE</name>
<keyword evidence="1" id="KW-0238">DNA-binding</keyword>
<dbReference type="InterPro" id="IPR016032">
    <property type="entry name" value="Sig_transdc_resp-reg_C-effctor"/>
</dbReference>
<organism evidence="4 5">
    <name type="scientific">Streptomyces peucetius</name>
    <dbReference type="NCBI Taxonomy" id="1950"/>
    <lineage>
        <taxon>Bacteria</taxon>
        <taxon>Bacillati</taxon>
        <taxon>Actinomycetota</taxon>
        <taxon>Actinomycetes</taxon>
        <taxon>Kitasatosporales</taxon>
        <taxon>Streptomycetaceae</taxon>
        <taxon>Streptomyces</taxon>
    </lineage>
</organism>
<dbReference type="PROSITE" id="PS50043">
    <property type="entry name" value="HTH_LUXR_2"/>
    <property type="match status" value="1"/>
</dbReference>
<feature type="region of interest" description="Disordered" evidence="2">
    <location>
        <begin position="50"/>
        <end position="86"/>
    </location>
</feature>
<dbReference type="SUPFAM" id="SSF46894">
    <property type="entry name" value="C-terminal effector domain of the bipartite response regulators"/>
    <property type="match status" value="1"/>
</dbReference>
<dbReference type="InterPro" id="IPR000792">
    <property type="entry name" value="Tscrpt_reg_LuxR_C"/>
</dbReference>
<evidence type="ECO:0000313" key="5">
    <source>
        <dbReference type="Proteomes" id="UP001163878"/>
    </source>
</evidence>
<protein>
    <submittedName>
        <fullName evidence="4">Helix-turn-helix transcriptional regulator</fullName>
    </submittedName>
</protein>
<evidence type="ECO:0000256" key="2">
    <source>
        <dbReference type="SAM" id="MobiDB-lite"/>
    </source>
</evidence>
<dbReference type="SMART" id="SM00421">
    <property type="entry name" value="HTH_LUXR"/>
    <property type="match status" value="1"/>
</dbReference>
<dbReference type="PANTHER" id="PTHR43214:SF42">
    <property type="entry name" value="TRANSCRIPTIONAL REGULATORY PROTEIN DESR"/>
    <property type="match status" value="1"/>
</dbReference>
<gene>
    <name evidence="4" type="ORF">OGH68_00125</name>
</gene>
<dbReference type="Pfam" id="PF00196">
    <property type="entry name" value="GerE"/>
    <property type="match status" value="1"/>
</dbReference>
<dbReference type="EMBL" id="CP107567">
    <property type="protein sequence ID" value="UYQ60048.1"/>
    <property type="molecule type" value="Genomic_DNA"/>
</dbReference>
<accession>A0ABY6HZA5</accession>
<dbReference type="Gene3D" id="1.10.10.10">
    <property type="entry name" value="Winged helix-like DNA-binding domain superfamily/Winged helix DNA-binding domain"/>
    <property type="match status" value="1"/>
</dbReference>
<dbReference type="InterPro" id="IPR036388">
    <property type="entry name" value="WH-like_DNA-bd_sf"/>
</dbReference>
<evidence type="ECO:0000256" key="1">
    <source>
        <dbReference type="ARBA" id="ARBA00023125"/>
    </source>
</evidence>
<sequence>MPARPTNPSKALRLTPTQVQIMEHLAEGATTSDTASALGIKQGTLDGHLRQIGNKTGASSRPARVHAALTTGQLKPPPAPEERPDFSPADLLLLSAVAVHSTTEEIAKAAGGLPQSTVRPAIKALVDTAGAKNAAHLVGLAHAWGLLGPGRDRTTDTQTASTLTGGLR</sequence>
<dbReference type="InterPro" id="IPR039420">
    <property type="entry name" value="WalR-like"/>
</dbReference>
<proteinExistence type="predicted"/>
<dbReference type="RefSeq" id="WP_264241193.1">
    <property type="nucleotide sequence ID" value="NZ_CP107567.1"/>
</dbReference>
<dbReference type="PRINTS" id="PR00038">
    <property type="entry name" value="HTHLUXR"/>
</dbReference>
<keyword evidence="5" id="KW-1185">Reference proteome</keyword>